<dbReference type="Gene3D" id="1.10.569.10">
    <property type="entry name" value="Aldehyde Ferredoxin Oxidoreductase Protein, subunit A, domain 2"/>
    <property type="match status" value="1"/>
</dbReference>
<comment type="cofactor">
    <cofactor evidence="1">
        <name>[4Fe-4S] cluster</name>
        <dbReference type="ChEBI" id="CHEBI:49883"/>
    </cofactor>
</comment>
<dbReference type="Proteomes" id="UP000601990">
    <property type="component" value="Unassembled WGS sequence"/>
</dbReference>
<protein>
    <submittedName>
        <fullName evidence="11">Aldehyde ferredoxin oxidoreductase</fullName>
    </submittedName>
</protein>
<feature type="region of interest" description="Disordered" evidence="9">
    <location>
        <begin position="559"/>
        <end position="581"/>
    </location>
</feature>
<evidence type="ECO:0000256" key="3">
    <source>
        <dbReference type="ARBA" id="ARBA00022485"/>
    </source>
</evidence>
<evidence type="ECO:0000256" key="1">
    <source>
        <dbReference type="ARBA" id="ARBA00001966"/>
    </source>
</evidence>
<comment type="similarity">
    <text evidence="2">Belongs to the AOR/FOR family.</text>
</comment>
<dbReference type="InterPro" id="IPR001203">
    <property type="entry name" value="OxRdtase_Ald_Fedxn_C"/>
</dbReference>
<dbReference type="RefSeq" id="WP_169199469.1">
    <property type="nucleotide sequence ID" value="NZ_WTVH02000009.1"/>
</dbReference>
<dbReference type="SUPFAM" id="SSF56228">
    <property type="entry name" value="Aldehyde ferredoxin oxidoreductase, N-terminal domain"/>
    <property type="match status" value="1"/>
</dbReference>
<organism evidence="11 12">
    <name type="scientific">Aromatoleum buckelii</name>
    <dbReference type="NCBI Taxonomy" id="200254"/>
    <lineage>
        <taxon>Bacteria</taxon>
        <taxon>Pseudomonadati</taxon>
        <taxon>Pseudomonadota</taxon>
        <taxon>Betaproteobacteria</taxon>
        <taxon>Rhodocyclales</taxon>
        <taxon>Rhodocyclaceae</taxon>
        <taxon>Aromatoleum</taxon>
    </lineage>
</organism>
<dbReference type="Pfam" id="PF01314">
    <property type="entry name" value="AFOR_C"/>
    <property type="match status" value="1"/>
</dbReference>
<dbReference type="EMBL" id="WTVH01000025">
    <property type="protein sequence ID" value="NMF94242.1"/>
    <property type="molecule type" value="Genomic_DNA"/>
</dbReference>
<evidence type="ECO:0000256" key="2">
    <source>
        <dbReference type="ARBA" id="ARBA00011032"/>
    </source>
</evidence>
<keyword evidence="12" id="KW-1185">Reference proteome</keyword>
<proteinExistence type="inferred from homology"/>
<dbReference type="InterPro" id="IPR036021">
    <property type="entry name" value="Tungsten_al_ferr_oxy-like_C"/>
</dbReference>
<dbReference type="SMART" id="SM00790">
    <property type="entry name" value="AFOR_N"/>
    <property type="match status" value="1"/>
</dbReference>
<sequence>MGWNRKVLRVNLAAGTCTPEPLNMQWADEYLGSRGLATKYLVSETDPKVDPLSPDNKMIMATGPLTGTMASTGGRYTVVTKGALTGAIACSNSGGFFGAEMKFAGWDMVIFEGRSPTPVYLFIENERAELRDASHLWGRSCWETEGTIRAQHQDPLIRVSSIGRAGENQVMFACIVNDLHRAAGRSGVGAVMGSKNLKAVAIRGTKGVSGIRDFPGFVQATSEAKKVLAGNPVTSEGMPKFGTQVMMNVINEMGALPTRNHRDVQFEDASKISAEAMHEKRPSDGKPQLVTNAACFGCTIACGRISAIDKTHFTVKNNPKYWGASGGLEYEAAWALGAANGVGDLEALQYANLLCNEQGMDPISFGATVGAAMELYEMGVLTQEQLGLDAPFGSAEALAKLAEMTATGEGFGREIGLGSKRLCAKYGHPELSMSVKGQEFPAYDSRGIQGMGLAYATSNRGACHLRGYTVASEVLGVPVKTDPHVIEGKAELVKAFQDATAVFDSAGICVFTSFAWTLADVQPQIAAACDGDWSMDKLATVGERIWNMERQFNNAAGLAAKDDNLPPRLTSEPAKTGPAKGMVNRLAEMLPEYYGVRGWTPEGTPTPETLSRLGLS</sequence>
<evidence type="ECO:0000313" key="12">
    <source>
        <dbReference type="Proteomes" id="UP000601990"/>
    </source>
</evidence>
<comment type="cofactor">
    <cofactor evidence="8">
        <name>tungstopterin</name>
        <dbReference type="ChEBI" id="CHEBI:30402"/>
    </cofactor>
</comment>
<dbReference type="PANTHER" id="PTHR30038">
    <property type="entry name" value="ALDEHYDE FERREDOXIN OXIDOREDUCTASE"/>
    <property type="match status" value="1"/>
</dbReference>
<evidence type="ECO:0000313" key="11">
    <source>
        <dbReference type="EMBL" id="NMF94242.1"/>
    </source>
</evidence>
<dbReference type="Pfam" id="PF02730">
    <property type="entry name" value="AFOR_N"/>
    <property type="match status" value="1"/>
</dbReference>
<keyword evidence="3" id="KW-0004">4Fe-4S</keyword>
<evidence type="ECO:0000256" key="5">
    <source>
        <dbReference type="ARBA" id="ARBA00023002"/>
    </source>
</evidence>
<reference evidence="11" key="1">
    <citation type="submission" date="2019-12" db="EMBL/GenBank/DDBJ databases">
        <title>Comparative genomics gives insights into the taxonomy of the Azoarcus-Aromatoleum group and reveals separate origins of nif in the plant-associated Azoarcus and non-plant-associated Aromatoleum sub-groups.</title>
        <authorList>
            <person name="Lafos M."/>
            <person name="Maluk M."/>
            <person name="Batista M."/>
            <person name="Junghare M."/>
            <person name="Carmona M."/>
            <person name="Faoro H."/>
            <person name="Cruz L.M."/>
            <person name="Battistoni F."/>
            <person name="De Souza E."/>
            <person name="Pedrosa F."/>
            <person name="Chen W.-M."/>
            <person name="Poole P.S."/>
            <person name="Dixon R.A."/>
            <person name="James E.K."/>
        </authorList>
    </citation>
    <scope>NUCLEOTIDE SEQUENCE</scope>
    <source>
        <strain evidence="11">U120</strain>
    </source>
</reference>
<dbReference type="InterPro" id="IPR013984">
    <property type="entry name" value="Ald_Fedxn_OxRdtase_dom2"/>
</dbReference>
<gene>
    <name evidence="11" type="ORF">GO608_12975</name>
</gene>
<dbReference type="InterPro" id="IPR051919">
    <property type="entry name" value="W-dependent_AOR"/>
</dbReference>
<dbReference type="Gene3D" id="3.60.9.10">
    <property type="entry name" value="Aldehyde ferredoxin oxidoreductase, N-terminal domain"/>
    <property type="match status" value="1"/>
</dbReference>
<evidence type="ECO:0000259" key="10">
    <source>
        <dbReference type="SMART" id="SM00790"/>
    </source>
</evidence>
<accession>A0ABX1N4P9</accession>
<evidence type="ECO:0000256" key="6">
    <source>
        <dbReference type="ARBA" id="ARBA00023004"/>
    </source>
</evidence>
<keyword evidence="4" id="KW-0479">Metal-binding</keyword>
<evidence type="ECO:0000256" key="8">
    <source>
        <dbReference type="ARBA" id="ARBA00049934"/>
    </source>
</evidence>
<keyword evidence="5" id="KW-0560">Oxidoreductase</keyword>
<dbReference type="InterPro" id="IPR013985">
    <property type="entry name" value="Ald_Fedxn_OxRdtase_dom3"/>
</dbReference>
<dbReference type="InterPro" id="IPR036503">
    <property type="entry name" value="Ald_Fedxn_OxRdtase_N_sf"/>
</dbReference>
<keyword evidence="7" id="KW-0411">Iron-sulfur</keyword>
<dbReference type="SUPFAM" id="SSF48310">
    <property type="entry name" value="Aldehyde ferredoxin oxidoreductase, C-terminal domains"/>
    <property type="match status" value="1"/>
</dbReference>
<name>A0ABX1N4P9_9RHOO</name>
<comment type="caution">
    <text evidence="11">The sequence shown here is derived from an EMBL/GenBank/DDBJ whole genome shotgun (WGS) entry which is preliminary data.</text>
</comment>
<dbReference type="PANTHER" id="PTHR30038:SF0">
    <property type="entry name" value="TUNGSTEN-CONTAINING ALDEHYDE FERREDOXIN OXIDOREDUCTASE"/>
    <property type="match status" value="1"/>
</dbReference>
<feature type="domain" description="Aldehyde ferredoxin oxidoreductase N-terminal" evidence="10">
    <location>
        <begin position="3"/>
        <end position="206"/>
    </location>
</feature>
<evidence type="ECO:0000256" key="7">
    <source>
        <dbReference type="ARBA" id="ARBA00023014"/>
    </source>
</evidence>
<keyword evidence="6" id="KW-0408">Iron</keyword>
<evidence type="ECO:0000256" key="9">
    <source>
        <dbReference type="SAM" id="MobiDB-lite"/>
    </source>
</evidence>
<dbReference type="InterPro" id="IPR013983">
    <property type="entry name" value="Ald_Fedxn_OxRdtase_N"/>
</dbReference>
<dbReference type="Gene3D" id="1.10.599.10">
    <property type="entry name" value="Aldehyde Ferredoxin Oxidoreductase Protein, subunit A, domain 3"/>
    <property type="match status" value="1"/>
</dbReference>
<evidence type="ECO:0000256" key="4">
    <source>
        <dbReference type="ARBA" id="ARBA00022723"/>
    </source>
</evidence>